<feature type="transmembrane region" description="Helical" evidence="7">
    <location>
        <begin position="45"/>
        <end position="65"/>
    </location>
</feature>
<evidence type="ECO:0000259" key="8">
    <source>
        <dbReference type="Pfam" id="PF20684"/>
    </source>
</evidence>
<feature type="transmembrane region" description="Helical" evidence="7">
    <location>
        <begin position="123"/>
        <end position="150"/>
    </location>
</feature>
<evidence type="ECO:0000313" key="9">
    <source>
        <dbReference type="EMBL" id="KJR83624.1"/>
    </source>
</evidence>
<evidence type="ECO:0000256" key="1">
    <source>
        <dbReference type="ARBA" id="ARBA00004141"/>
    </source>
</evidence>
<keyword evidence="2 7" id="KW-0812">Transmembrane</keyword>
<gene>
    <name evidence="9" type="ORF">SPSK_04325</name>
</gene>
<dbReference type="GO" id="GO:0016020">
    <property type="term" value="C:membrane"/>
    <property type="evidence" value="ECO:0007669"/>
    <property type="project" value="UniProtKB-SubCell"/>
</dbReference>
<dbReference type="PANTHER" id="PTHR33048">
    <property type="entry name" value="PTH11-LIKE INTEGRAL MEMBRANE PROTEIN (AFU_ORTHOLOGUE AFUA_5G11245)"/>
    <property type="match status" value="1"/>
</dbReference>
<dbReference type="OrthoDB" id="5413793at2759"/>
<comment type="caution">
    <text evidence="9">The sequence shown here is derived from an EMBL/GenBank/DDBJ whole genome shotgun (WGS) entry which is preliminary data.</text>
</comment>
<evidence type="ECO:0000256" key="6">
    <source>
        <dbReference type="SAM" id="MobiDB-lite"/>
    </source>
</evidence>
<reference evidence="9 10" key="1">
    <citation type="journal article" date="2014" name="BMC Genomics">
        <title>Comparative genomics of the major fungal agents of human and animal Sporotrichosis: Sporothrix schenckii and Sporothrix brasiliensis.</title>
        <authorList>
            <person name="Teixeira M.M."/>
            <person name="de Almeida L.G."/>
            <person name="Kubitschek-Barreira P."/>
            <person name="Alves F.L."/>
            <person name="Kioshima E.S."/>
            <person name="Abadio A.K."/>
            <person name="Fernandes L."/>
            <person name="Derengowski L.S."/>
            <person name="Ferreira K.S."/>
            <person name="Souza R.C."/>
            <person name="Ruiz J.C."/>
            <person name="de Andrade N.C."/>
            <person name="Paes H.C."/>
            <person name="Nicola A.M."/>
            <person name="Albuquerque P."/>
            <person name="Gerber A.L."/>
            <person name="Martins V.P."/>
            <person name="Peconick L.D."/>
            <person name="Neto A.V."/>
            <person name="Chaucanez C.B."/>
            <person name="Silva P.A."/>
            <person name="Cunha O.L."/>
            <person name="de Oliveira F.F."/>
            <person name="dos Santos T.C."/>
            <person name="Barros A.L."/>
            <person name="Soares M.A."/>
            <person name="de Oliveira L.M."/>
            <person name="Marini M.M."/>
            <person name="Villalobos-Duno H."/>
            <person name="Cunha M.M."/>
            <person name="de Hoog S."/>
            <person name="da Silveira J.F."/>
            <person name="Henrissat B."/>
            <person name="Nino-Vega G.A."/>
            <person name="Cisalpino P.S."/>
            <person name="Mora-Montes H.M."/>
            <person name="Almeida S.R."/>
            <person name="Stajich J.E."/>
            <person name="Lopes-Bezerra L.M."/>
            <person name="Vasconcelos A.T."/>
            <person name="Felipe M.S."/>
        </authorList>
    </citation>
    <scope>NUCLEOTIDE SEQUENCE [LARGE SCALE GENOMIC DNA]</scope>
    <source>
        <strain evidence="9 10">1099-18</strain>
    </source>
</reference>
<feature type="transmembrane region" description="Helical" evidence="7">
    <location>
        <begin position="203"/>
        <end position="223"/>
    </location>
</feature>
<dbReference type="Proteomes" id="UP000033710">
    <property type="component" value="Unassembled WGS sequence"/>
</dbReference>
<organism evidence="9 10">
    <name type="scientific">Sporothrix schenckii 1099-18</name>
    <dbReference type="NCBI Taxonomy" id="1397361"/>
    <lineage>
        <taxon>Eukaryota</taxon>
        <taxon>Fungi</taxon>
        <taxon>Dikarya</taxon>
        <taxon>Ascomycota</taxon>
        <taxon>Pezizomycotina</taxon>
        <taxon>Sordariomycetes</taxon>
        <taxon>Sordariomycetidae</taxon>
        <taxon>Ophiostomatales</taxon>
        <taxon>Ophiostomataceae</taxon>
        <taxon>Sporothrix</taxon>
    </lineage>
</organism>
<dbReference type="GeneID" id="27666410"/>
<dbReference type="Pfam" id="PF20684">
    <property type="entry name" value="Fung_rhodopsin"/>
    <property type="match status" value="1"/>
</dbReference>
<evidence type="ECO:0000313" key="10">
    <source>
        <dbReference type="Proteomes" id="UP000033710"/>
    </source>
</evidence>
<evidence type="ECO:0000256" key="5">
    <source>
        <dbReference type="ARBA" id="ARBA00038359"/>
    </source>
</evidence>
<dbReference type="InterPro" id="IPR049326">
    <property type="entry name" value="Rhodopsin_dom_fungi"/>
</dbReference>
<feature type="transmembrane region" description="Helical" evidence="7">
    <location>
        <begin position="85"/>
        <end position="111"/>
    </location>
</feature>
<protein>
    <submittedName>
        <fullName evidence="9">Integral membrane protein</fullName>
    </submittedName>
</protein>
<dbReference type="KEGG" id="ssck:SPSK_04325"/>
<feature type="domain" description="Rhodopsin" evidence="8">
    <location>
        <begin position="29"/>
        <end position="263"/>
    </location>
</feature>
<dbReference type="PANTHER" id="PTHR33048:SF123">
    <property type="entry name" value="INTEGRAL MEMBRANE PROTEIN"/>
    <property type="match status" value="1"/>
</dbReference>
<dbReference type="VEuPathDB" id="FungiDB:SPSK_04325"/>
<reference evidence="9 10" key="2">
    <citation type="journal article" date="2015" name="Eukaryot. Cell">
        <title>Asexual propagation of a virulent clone complex in a human and feline outbreak of sporotrichosis.</title>
        <authorList>
            <person name="Teixeira Mde M."/>
            <person name="Rodrigues A.M."/>
            <person name="Tsui C.K."/>
            <person name="de Almeida L.G."/>
            <person name="Van Diepeningen A.D."/>
            <person name="van den Ende B.G."/>
            <person name="Fernandes G.F."/>
            <person name="Kano R."/>
            <person name="Hamelin R.C."/>
            <person name="Lopes-Bezerra L.M."/>
            <person name="Vasconcelos A.T."/>
            <person name="de Hoog S."/>
            <person name="de Camargo Z.P."/>
            <person name="Felipe M.S."/>
        </authorList>
    </citation>
    <scope>NUCLEOTIDE SEQUENCE [LARGE SCALE GENOMIC DNA]</scope>
    <source>
        <strain evidence="9 10">1099-18</strain>
    </source>
</reference>
<accession>A0A0F2M3D9</accession>
<evidence type="ECO:0000256" key="4">
    <source>
        <dbReference type="ARBA" id="ARBA00023136"/>
    </source>
</evidence>
<dbReference type="AlphaFoldDB" id="A0A0F2M3D9"/>
<keyword evidence="4 7" id="KW-0472">Membrane</keyword>
<evidence type="ECO:0000256" key="7">
    <source>
        <dbReference type="SAM" id="Phobius"/>
    </source>
</evidence>
<dbReference type="RefSeq" id="XP_016586300.1">
    <property type="nucleotide sequence ID" value="XM_016731133.1"/>
</dbReference>
<feature type="region of interest" description="Disordered" evidence="6">
    <location>
        <begin position="340"/>
        <end position="360"/>
    </location>
</feature>
<dbReference type="InterPro" id="IPR052337">
    <property type="entry name" value="SAT4-like"/>
</dbReference>
<proteinExistence type="inferred from homology"/>
<evidence type="ECO:0000256" key="3">
    <source>
        <dbReference type="ARBA" id="ARBA00022989"/>
    </source>
</evidence>
<feature type="transmembrane region" description="Helical" evidence="7">
    <location>
        <begin position="170"/>
        <end position="191"/>
    </location>
</feature>
<evidence type="ECO:0000256" key="2">
    <source>
        <dbReference type="ARBA" id="ARBA00022692"/>
    </source>
</evidence>
<sequence>MAVDYPTRSSTVVVANAALIIITGIFFFVRLWVRLVILHQVGLDDVLIWAASLFAFSLALTSILMTKYGMGLHIEDVSASDLESFLILQFVSAVSYVWAFVLIKLSFAVFYLRVIPTTGFRRLNYVIIAILAAQGVEETFVVCFACRPIYKFWRPAVDGTCLNLLNFYYISFGIKLATDLVLFLEPIPTLLRLKLPWVKRVGLIVMFSLGLLTCVISIIRATYLSDTSEDITWRLIDPIDWSTAEVCSLIICACVPYVRNLLAEIPILNEALGLSSNHSKAYPSNYGPRSGHQGNSIALQSQRTYIQSRNYTGAAGGGGGVGGGSSNGLGGVSTLASASANPYGGANNGSHQPHRNRATESTEEIFPNYMDKQGGIVVSTDVKVAVEEGSHQSQARSSYSESR</sequence>
<feature type="transmembrane region" description="Helical" evidence="7">
    <location>
        <begin position="12"/>
        <end position="33"/>
    </location>
</feature>
<comment type="subcellular location">
    <subcellularLocation>
        <location evidence="1">Membrane</location>
        <topology evidence="1">Multi-pass membrane protein</topology>
    </subcellularLocation>
</comment>
<keyword evidence="3 7" id="KW-1133">Transmembrane helix</keyword>
<comment type="similarity">
    <text evidence="5">Belongs to the SAT4 family.</text>
</comment>
<name>A0A0F2M3D9_SPOSC</name>
<dbReference type="EMBL" id="AXCR01000010">
    <property type="protein sequence ID" value="KJR83624.1"/>
    <property type="molecule type" value="Genomic_DNA"/>
</dbReference>